<evidence type="ECO:0000313" key="1">
    <source>
        <dbReference type="EMBL" id="EDM01043.1"/>
    </source>
</evidence>
<accession>A6IH95</accession>
<dbReference type="Proteomes" id="UP000234681">
    <property type="component" value="Chromosome 2"/>
</dbReference>
<protein>
    <submittedName>
        <fullName evidence="1">RCG41555</fullName>
    </submittedName>
</protein>
<name>A6IH95_RAT</name>
<dbReference type="EMBL" id="CH473961">
    <property type="protein sequence ID" value="EDM01043.1"/>
    <property type="molecule type" value="Genomic_DNA"/>
</dbReference>
<reference evidence="2" key="1">
    <citation type="submission" date="2005-09" db="EMBL/GenBank/DDBJ databases">
        <authorList>
            <person name="Mural R.J."/>
            <person name="Li P.W."/>
            <person name="Adams M.D."/>
            <person name="Amanatides P.G."/>
            <person name="Baden-Tillson H."/>
            <person name="Barnstead M."/>
            <person name="Chin S.H."/>
            <person name="Dew I."/>
            <person name="Evans C.A."/>
            <person name="Ferriera S."/>
            <person name="Flanigan M."/>
            <person name="Fosler C."/>
            <person name="Glodek A."/>
            <person name="Gu Z."/>
            <person name="Holt R.A."/>
            <person name="Jennings D."/>
            <person name="Kraft C.L."/>
            <person name="Lu F."/>
            <person name="Nguyen T."/>
            <person name="Nusskern D.R."/>
            <person name="Pfannkoch C.M."/>
            <person name="Sitter C."/>
            <person name="Sutton G.G."/>
            <person name="Venter J.C."/>
            <person name="Wang Z."/>
            <person name="Woodage T."/>
            <person name="Zheng X.H."/>
            <person name="Zhong F."/>
        </authorList>
    </citation>
    <scope>NUCLEOTIDE SEQUENCE [LARGE SCALE GENOMIC DNA]</scope>
    <source>
        <strain>BN</strain>
        <strain evidence="2">Sprague-Dawley</strain>
    </source>
</reference>
<evidence type="ECO:0000313" key="2">
    <source>
        <dbReference type="Proteomes" id="UP000234681"/>
    </source>
</evidence>
<sequence length="16" mass="1938">MISIKEKDYVIFSFAF</sequence>
<organism evidence="1 2">
    <name type="scientific">Rattus norvegicus</name>
    <name type="common">Rat</name>
    <dbReference type="NCBI Taxonomy" id="10116"/>
    <lineage>
        <taxon>Eukaryota</taxon>
        <taxon>Metazoa</taxon>
        <taxon>Chordata</taxon>
        <taxon>Craniata</taxon>
        <taxon>Vertebrata</taxon>
        <taxon>Euteleostomi</taxon>
        <taxon>Mammalia</taxon>
        <taxon>Eutheria</taxon>
        <taxon>Euarchontoglires</taxon>
        <taxon>Glires</taxon>
        <taxon>Rodentia</taxon>
        <taxon>Myomorpha</taxon>
        <taxon>Muroidea</taxon>
        <taxon>Muridae</taxon>
        <taxon>Murinae</taxon>
        <taxon>Rattus</taxon>
    </lineage>
</organism>
<gene>
    <name evidence="1" type="ORF">rCG_41555</name>
</gene>
<proteinExistence type="predicted"/>
<dbReference type="AlphaFoldDB" id="A6IH95"/>